<dbReference type="RefSeq" id="WP_139099666.1">
    <property type="nucleotide sequence ID" value="NZ_VDFW01000031.1"/>
</dbReference>
<feature type="domain" description="UspA" evidence="2">
    <location>
        <begin position="154"/>
        <end position="291"/>
    </location>
</feature>
<evidence type="ECO:0000259" key="2">
    <source>
        <dbReference type="Pfam" id="PF00582"/>
    </source>
</evidence>
<protein>
    <submittedName>
        <fullName evidence="3">Universal stress protein</fullName>
    </submittedName>
</protein>
<dbReference type="Pfam" id="PF00582">
    <property type="entry name" value="Usp"/>
    <property type="match status" value="2"/>
</dbReference>
<dbReference type="PRINTS" id="PR01438">
    <property type="entry name" value="UNVRSLSTRESS"/>
</dbReference>
<dbReference type="AlphaFoldDB" id="A0A5C4LVQ1"/>
<evidence type="ECO:0000256" key="1">
    <source>
        <dbReference type="ARBA" id="ARBA00008791"/>
    </source>
</evidence>
<gene>
    <name evidence="3" type="ORF">FG385_27350</name>
</gene>
<dbReference type="InterPro" id="IPR006015">
    <property type="entry name" value="Universal_stress_UspA"/>
</dbReference>
<evidence type="ECO:0000313" key="3">
    <source>
        <dbReference type="EMBL" id="TNC21836.1"/>
    </source>
</evidence>
<feature type="domain" description="UspA" evidence="2">
    <location>
        <begin position="1"/>
        <end position="141"/>
    </location>
</feature>
<organism evidence="3 4">
    <name type="scientific">Amycolatopsis alkalitolerans</name>
    <dbReference type="NCBI Taxonomy" id="2547244"/>
    <lineage>
        <taxon>Bacteria</taxon>
        <taxon>Bacillati</taxon>
        <taxon>Actinomycetota</taxon>
        <taxon>Actinomycetes</taxon>
        <taxon>Pseudonocardiales</taxon>
        <taxon>Pseudonocardiaceae</taxon>
        <taxon>Amycolatopsis</taxon>
    </lineage>
</organism>
<dbReference type="PANTHER" id="PTHR46268:SF6">
    <property type="entry name" value="UNIVERSAL STRESS PROTEIN UP12"/>
    <property type="match status" value="1"/>
</dbReference>
<dbReference type="EMBL" id="VDFW01000031">
    <property type="protein sequence ID" value="TNC21836.1"/>
    <property type="molecule type" value="Genomic_DNA"/>
</dbReference>
<proteinExistence type="inferred from homology"/>
<comment type="similarity">
    <text evidence="1">Belongs to the universal stress protein A family.</text>
</comment>
<dbReference type="InterPro" id="IPR006016">
    <property type="entry name" value="UspA"/>
</dbReference>
<keyword evidence="4" id="KW-1185">Reference proteome</keyword>
<dbReference type="Gene3D" id="3.40.50.620">
    <property type="entry name" value="HUPs"/>
    <property type="match status" value="2"/>
</dbReference>
<dbReference type="OrthoDB" id="3404132at2"/>
<evidence type="ECO:0000313" key="4">
    <source>
        <dbReference type="Proteomes" id="UP000305546"/>
    </source>
</evidence>
<dbReference type="Proteomes" id="UP000305546">
    <property type="component" value="Unassembled WGS sequence"/>
</dbReference>
<sequence length="303" mass="31832">MAQAILVGVDGSDSALHATRWAAHEAVRRHTPLHLFHACVLPPLGPHVTAATEAGVTETLIEQGHQWLRLAKGVAWEAEPGVEVRTELRVGLAAGELIGESAHALLVVLGSRGLGGFKGMLVGSVSSGVAAHGHCPVVVVRGRLPGDAPPEGGPVVVGVDGSEVSDSAVAFAFEEASLRNVPLVAVHTWIDVSVAETWSALPFDVDWEAVAEDERRLLAERMAGWQEKYPEVEVRQRVVRDRPVRGLLGEAGDAQLIVVGSRGRGAFKGMGLGSTSQALLHHSECPVAVVRPSGVAHGRETAS</sequence>
<accession>A0A5C4LVQ1</accession>
<comment type="caution">
    <text evidence="3">The sequence shown here is derived from an EMBL/GenBank/DDBJ whole genome shotgun (WGS) entry which is preliminary data.</text>
</comment>
<dbReference type="SUPFAM" id="SSF52402">
    <property type="entry name" value="Adenine nucleotide alpha hydrolases-like"/>
    <property type="match status" value="2"/>
</dbReference>
<name>A0A5C4LVQ1_9PSEU</name>
<dbReference type="InterPro" id="IPR014729">
    <property type="entry name" value="Rossmann-like_a/b/a_fold"/>
</dbReference>
<reference evidence="3 4" key="1">
    <citation type="submission" date="2019-06" db="EMBL/GenBank/DDBJ databases">
        <title>Amycolatopsis alkalitolerans sp. nov., isolated from Gastrodia elata Blume.</title>
        <authorList>
            <person name="Narsing Rao M.P."/>
            <person name="Li W.J."/>
        </authorList>
    </citation>
    <scope>NUCLEOTIDE SEQUENCE [LARGE SCALE GENOMIC DNA]</scope>
    <source>
        <strain evidence="3 4">SYSUP0005</strain>
    </source>
</reference>
<dbReference type="PANTHER" id="PTHR46268">
    <property type="entry name" value="STRESS RESPONSE PROTEIN NHAX"/>
    <property type="match status" value="1"/>
</dbReference>